<feature type="region of interest" description="Disordered" evidence="4">
    <location>
        <begin position="653"/>
        <end position="674"/>
    </location>
</feature>
<comment type="similarity">
    <text evidence="1">Belongs to the heat shock protein 70 family.</text>
</comment>
<evidence type="ECO:0000313" key="5">
    <source>
        <dbReference type="EMBL" id="GEO42597.1"/>
    </source>
</evidence>
<dbReference type="PRINTS" id="PR00301">
    <property type="entry name" value="HEATSHOCK70"/>
</dbReference>
<dbReference type="InterPro" id="IPR013126">
    <property type="entry name" value="Hsp_70_fam"/>
</dbReference>
<dbReference type="PANTHER" id="PTHR19375">
    <property type="entry name" value="HEAT SHOCK PROTEIN 70KDA"/>
    <property type="match status" value="1"/>
</dbReference>
<evidence type="ECO:0000256" key="2">
    <source>
        <dbReference type="ARBA" id="ARBA00022741"/>
    </source>
</evidence>
<keyword evidence="2" id="KW-0547">Nucleotide-binding</keyword>
<dbReference type="RefSeq" id="WP_147041129.1">
    <property type="nucleotide sequence ID" value="NZ_BJYZ01000046.1"/>
</dbReference>
<dbReference type="Proteomes" id="UP000321523">
    <property type="component" value="Unassembled WGS sequence"/>
</dbReference>
<sequence length="831" mass="91616">MSHCVGIDLGTTNSAISSFDGEDVRLYKNPEQGDVTPSAIFIDRRGNKYIGGRAYDNALRSPGSAATLFKRMMGTSTPIKLPAVNITMTPEECSAEILRVLFGYLPEEMRNSADIGTVITVPAAFNQMQRQATMTAAELADIGKVALMQEPVAAVMSVMRHRRTDGMFLVFDLGGGTLDIALAESISGRVNLLAHGGIEMCGGRDFDRAMVDSMVKAWLLEHFDLPDNFSVDPQYSTLLRMAAWAAEKAKITLSSREEAVISLDETLIGLRDRSGSEIYLDIPITRAMLDGLIAPRIEESVRSARDTLEKAGLDPHDIERVVFVGGPTQYKPLRDKVAFELGIAASTDVNPMTAVAEGAAIFAESIDWSSQRRGRKSSRGSLSTGGALQISFNFLARVPDHRTKIIANVKGQALAGAEFQIDNLDTGWSSGRLSLKDGAAIEVSLGKPAENSFKVFVFDAAGGPISLASDRLVISRTAASIDAIPSSHSIGVEIRERIGGRPTLLHLVREGDQLPKKGREVFQAEEALKAGSTGSLRFKLWEGEIQDPVIDNRFIGMFQIRGSDFEAGVIPVGADLICEYEVRDSGKLDIEVSVPSIGGSFSSHRNFYSHQEGQIDYTKSGQRIVDEANSVSKRLTEISSKVDDPRLDEAKEKLDRAARVENRESDPDDSKKAMDDVQEAKRLLAMARKDHIKEIRQIELDSAIGFFDRHVRQFARPSEETSFDNLAITAQRAIERNSTDFESHLSELRGKNFMVLWRQDWFVIDRFKLRTEEAHLFIDAKEYEELVALGFQALKGNEIEKLREIVCRLDMSRVGMTDEVDMLTGANILKV</sequence>
<evidence type="ECO:0000256" key="4">
    <source>
        <dbReference type="SAM" id="MobiDB-lite"/>
    </source>
</evidence>
<proteinExistence type="inferred from homology"/>
<name>A0A512E1J4_9PROT</name>
<organism evidence="5 6">
    <name type="scientific">Skermanella aerolata</name>
    <dbReference type="NCBI Taxonomy" id="393310"/>
    <lineage>
        <taxon>Bacteria</taxon>
        <taxon>Pseudomonadati</taxon>
        <taxon>Pseudomonadota</taxon>
        <taxon>Alphaproteobacteria</taxon>
        <taxon>Rhodospirillales</taxon>
        <taxon>Azospirillaceae</taxon>
        <taxon>Skermanella</taxon>
    </lineage>
</organism>
<keyword evidence="6" id="KW-1185">Reference proteome</keyword>
<dbReference type="OrthoDB" id="9766019at2"/>
<dbReference type="Pfam" id="PF00012">
    <property type="entry name" value="HSP70"/>
    <property type="match status" value="1"/>
</dbReference>
<dbReference type="Gene3D" id="3.90.640.10">
    <property type="entry name" value="Actin, Chain A, domain 4"/>
    <property type="match status" value="1"/>
</dbReference>
<reference evidence="5 6" key="1">
    <citation type="submission" date="2019-07" db="EMBL/GenBank/DDBJ databases">
        <title>Whole genome shotgun sequence of Skermanella aerolata NBRC 106429.</title>
        <authorList>
            <person name="Hosoyama A."/>
            <person name="Uohara A."/>
            <person name="Ohji S."/>
            <person name="Ichikawa N."/>
        </authorList>
    </citation>
    <scope>NUCLEOTIDE SEQUENCE [LARGE SCALE GENOMIC DNA]</scope>
    <source>
        <strain evidence="5 6">NBRC 106429</strain>
    </source>
</reference>
<comment type="caution">
    <text evidence="5">The sequence shown here is derived from an EMBL/GenBank/DDBJ whole genome shotgun (WGS) entry which is preliminary data.</text>
</comment>
<keyword evidence="3" id="KW-0067">ATP-binding</keyword>
<evidence type="ECO:0000313" key="6">
    <source>
        <dbReference type="Proteomes" id="UP000321523"/>
    </source>
</evidence>
<evidence type="ECO:0008006" key="7">
    <source>
        <dbReference type="Google" id="ProtNLM"/>
    </source>
</evidence>
<dbReference type="Gene3D" id="3.30.420.40">
    <property type="match status" value="2"/>
</dbReference>
<dbReference type="AlphaFoldDB" id="A0A512E1J4"/>
<dbReference type="EMBL" id="BJYZ01000046">
    <property type="protein sequence ID" value="GEO42597.1"/>
    <property type="molecule type" value="Genomic_DNA"/>
</dbReference>
<evidence type="ECO:0000256" key="3">
    <source>
        <dbReference type="ARBA" id="ARBA00022840"/>
    </source>
</evidence>
<dbReference type="InterPro" id="IPR018181">
    <property type="entry name" value="Heat_shock_70_CS"/>
</dbReference>
<accession>A0A512E1J4</accession>
<dbReference type="GO" id="GO:0140662">
    <property type="term" value="F:ATP-dependent protein folding chaperone"/>
    <property type="evidence" value="ECO:0007669"/>
    <property type="project" value="InterPro"/>
</dbReference>
<dbReference type="PROSITE" id="PS00297">
    <property type="entry name" value="HSP70_1"/>
    <property type="match status" value="1"/>
</dbReference>
<protein>
    <recommendedName>
        <fullName evidence="7">Heat-shock protein Hsp70</fullName>
    </recommendedName>
</protein>
<evidence type="ECO:0000256" key="1">
    <source>
        <dbReference type="ARBA" id="ARBA00007381"/>
    </source>
</evidence>
<gene>
    <name evidence="5" type="ORF">SAE02_67450</name>
</gene>
<dbReference type="InterPro" id="IPR043129">
    <property type="entry name" value="ATPase_NBD"/>
</dbReference>
<dbReference type="GO" id="GO:0005524">
    <property type="term" value="F:ATP binding"/>
    <property type="evidence" value="ECO:0007669"/>
    <property type="project" value="UniProtKB-KW"/>
</dbReference>
<dbReference type="SUPFAM" id="SSF53067">
    <property type="entry name" value="Actin-like ATPase domain"/>
    <property type="match status" value="2"/>
</dbReference>
<dbReference type="CDD" id="cd24029">
    <property type="entry name" value="ASKHA_NBD_HSP70_DnaK_HscA_HscC"/>
    <property type="match status" value="1"/>
</dbReference>